<protein>
    <submittedName>
        <fullName evidence="2">Uncharacterized protein</fullName>
    </submittedName>
</protein>
<organism evidence="2 3">
    <name type="scientific">Phaedon cochleariae</name>
    <name type="common">Mustard beetle</name>
    <dbReference type="NCBI Taxonomy" id="80249"/>
    <lineage>
        <taxon>Eukaryota</taxon>
        <taxon>Metazoa</taxon>
        <taxon>Ecdysozoa</taxon>
        <taxon>Arthropoda</taxon>
        <taxon>Hexapoda</taxon>
        <taxon>Insecta</taxon>
        <taxon>Pterygota</taxon>
        <taxon>Neoptera</taxon>
        <taxon>Endopterygota</taxon>
        <taxon>Coleoptera</taxon>
        <taxon>Polyphaga</taxon>
        <taxon>Cucujiformia</taxon>
        <taxon>Chrysomeloidea</taxon>
        <taxon>Chrysomelidae</taxon>
        <taxon>Chrysomelinae</taxon>
        <taxon>Chrysomelini</taxon>
        <taxon>Phaedon</taxon>
    </lineage>
</organism>
<dbReference type="Proteomes" id="UP001153737">
    <property type="component" value="Chromosome 17"/>
</dbReference>
<keyword evidence="3" id="KW-1185">Reference proteome</keyword>
<dbReference type="AlphaFoldDB" id="A0A9N9SD48"/>
<proteinExistence type="predicted"/>
<dbReference type="PANTHER" id="PTHR17611:SF3">
    <property type="entry name" value="DNA SEGMENT, CHR 5, ERATO DOI 579, EXPRESSED"/>
    <property type="match status" value="1"/>
</dbReference>
<feature type="region of interest" description="Disordered" evidence="1">
    <location>
        <begin position="119"/>
        <end position="141"/>
    </location>
</feature>
<gene>
    <name evidence="2" type="ORF">PHAECO_LOCUS5852</name>
</gene>
<name>A0A9N9SD48_PHACE</name>
<evidence type="ECO:0000313" key="2">
    <source>
        <dbReference type="EMBL" id="CAG9818410.1"/>
    </source>
</evidence>
<reference evidence="2" key="1">
    <citation type="submission" date="2022-01" db="EMBL/GenBank/DDBJ databases">
        <authorList>
            <person name="King R."/>
        </authorList>
    </citation>
    <scope>NUCLEOTIDE SEQUENCE</scope>
</reference>
<sequence length="742" mass="83923">MKYPQLVSMPSAVSNWLEEQLEARGIDAVVYTRYILSLLHSHTVDVIFSDGEFSHLNKNCEIESLVDELCEKLKEANDSDLTVSPPLTSTTTNTPPLRKITPQELAEKYYAAFPALCPSSSSEGGSPKKKGSGQRKFGGRQTVYENKLRVKENTDIMKARCQNKQRFPYFSRNKTTSSRHSNNNNLNLNNNTAFNNWDFNMFTNKKFFAAPSKPKNLSDVHDSTDQCMEESRYLWANDGDDVNMYEDLPVDIKDLLDSPSPQQDDTVEMMNMANMRDDGKREYIPYGTNISSIWSTDQDVAYDNKFNSAIDNSANSDLSLGFKFSSISIGKPFENWPVANSRSEMENETNTLFENNKIFSLPSQPHRVHVDGFRSLPSDWNKPTEPDQKEKGSDDENQSNHLACSLMKLNHNKEKSCFAEITPRCSVKINSFNPFGRNSGTFGLCSQLSSGSNKDKEDLLTSASSHFKPIVAEKVETSVAKKYADGATFVISNNLEKVDFKRSDSGTMWLESDNGQSKKYHEYKGEEIVGSPDLDFVLKFSICQNDKACQTEETADHDCENYKEASKVDDETDIGRCTPISRPQEDFPEGSDNVPLWKYETKGCDECRQVEGSDWATLKDVDWERDRGLRDIWSDGEMCRTCLDGGGELSRPAPSLRLREDISQDGEQLLSDLSTLQQSYMDDLPADAETMRDLSDLLSGPKERKRRHSFMLDHDAWSFASRLEEDCLIQMSTLPTLRSVTL</sequence>
<evidence type="ECO:0000313" key="3">
    <source>
        <dbReference type="Proteomes" id="UP001153737"/>
    </source>
</evidence>
<dbReference type="EMBL" id="OU896723">
    <property type="protein sequence ID" value="CAG9818410.1"/>
    <property type="molecule type" value="Genomic_DNA"/>
</dbReference>
<feature type="region of interest" description="Disordered" evidence="1">
    <location>
        <begin position="370"/>
        <end position="398"/>
    </location>
</feature>
<dbReference type="PANTHER" id="PTHR17611">
    <property type="entry name" value="DNA SEGMENT, CHR 5, ERATO DOI 579, EXPRESSED"/>
    <property type="match status" value="1"/>
</dbReference>
<feature type="compositionally biased region" description="Basic and acidic residues" evidence="1">
    <location>
        <begin position="382"/>
        <end position="394"/>
    </location>
</feature>
<evidence type="ECO:0000256" key="1">
    <source>
        <dbReference type="SAM" id="MobiDB-lite"/>
    </source>
</evidence>
<reference evidence="2" key="2">
    <citation type="submission" date="2022-10" db="EMBL/GenBank/DDBJ databases">
        <authorList>
            <consortium name="ENA_rothamsted_submissions"/>
            <consortium name="culmorum"/>
            <person name="King R."/>
        </authorList>
    </citation>
    <scope>NUCLEOTIDE SEQUENCE</scope>
</reference>
<dbReference type="OrthoDB" id="3247158at2759"/>
<accession>A0A9N9SD48</accession>
<dbReference type="InterPro" id="IPR027871">
    <property type="entry name" value="DUF4603"/>
</dbReference>